<organism evidence="7 8">
    <name type="scientific">OM182 bacterium</name>
    <dbReference type="NCBI Taxonomy" id="2510334"/>
    <lineage>
        <taxon>Bacteria</taxon>
        <taxon>Pseudomonadati</taxon>
        <taxon>Pseudomonadota</taxon>
        <taxon>Gammaproteobacteria</taxon>
        <taxon>OMG group</taxon>
        <taxon>OM182 clade</taxon>
    </lineage>
</organism>
<keyword evidence="5" id="KW-0408">Iron</keyword>
<dbReference type="Gene3D" id="3.60.130.10">
    <property type="entry name" value="Clavaminate synthase-like"/>
    <property type="match status" value="1"/>
</dbReference>
<evidence type="ECO:0000256" key="5">
    <source>
        <dbReference type="ARBA" id="ARBA00023004"/>
    </source>
</evidence>
<feature type="domain" description="TauD/TfdA-like" evidence="6">
    <location>
        <begin position="8"/>
        <end position="273"/>
    </location>
</feature>
<dbReference type="GO" id="GO:0006790">
    <property type="term" value="P:sulfur compound metabolic process"/>
    <property type="evidence" value="ECO:0007669"/>
    <property type="project" value="TreeGrafter"/>
</dbReference>
<evidence type="ECO:0000259" key="6">
    <source>
        <dbReference type="Pfam" id="PF02668"/>
    </source>
</evidence>
<keyword evidence="2" id="KW-0479">Metal-binding</keyword>
<sequence>MMDMLIAPIENKVFGAIVKDVELRSISGSDFFNINAALLDYGFLVFPSQFLTKNENVALGERFGELEFAATPFANAERGNEGNYNKIIDLQSQRMRVNLGNEVWHTDSTYKPVSSKCALLSAVKVPEEGGETELADARAGYAALSQAMRDYINTLSAYHSTQFSQANDLGDFPILNQETNFHGEAYLRPLVKTHPETGIRSLFVARHAFGIPGLSRAESRRLLKKLIEVVVSDASRVYRHRWQVGDTILWDNRCLLHRAMPYDYNKTRVLLGTRIAGNPESELAYYPSDPEAEAGRQALAFELELLREEVRNLRYGSTTANS</sequence>
<evidence type="ECO:0000313" key="7">
    <source>
        <dbReference type="EMBL" id="RZO74976.1"/>
    </source>
</evidence>
<evidence type="ECO:0000256" key="3">
    <source>
        <dbReference type="ARBA" id="ARBA00022964"/>
    </source>
</evidence>
<protein>
    <submittedName>
        <fullName evidence="7">TauD/TfdA family dioxygenase</fullName>
    </submittedName>
</protein>
<keyword evidence="4" id="KW-0560">Oxidoreductase</keyword>
<accession>A0A520RXK6</accession>
<dbReference type="PANTHER" id="PTHR30468">
    <property type="entry name" value="ALPHA-KETOGLUTARATE-DEPENDENT SULFONATE DIOXYGENASE"/>
    <property type="match status" value="1"/>
</dbReference>
<comment type="similarity">
    <text evidence="1">Belongs to the TfdA dioxygenase family.</text>
</comment>
<reference evidence="7 8" key="1">
    <citation type="submission" date="2019-02" db="EMBL/GenBank/DDBJ databases">
        <title>Prokaryotic population dynamics and viral predation in marine succession experiment using metagenomics: the confinement effect.</title>
        <authorList>
            <person name="Haro-Moreno J.M."/>
            <person name="Rodriguez-Valera F."/>
            <person name="Lopez-Perez M."/>
        </authorList>
    </citation>
    <scope>NUCLEOTIDE SEQUENCE [LARGE SCALE GENOMIC DNA]</scope>
    <source>
        <strain evidence="7">MED-G157</strain>
    </source>
</reference>
<gene>
    <name evidence="7" type="ORF">EVA68_08065</name>
</gene>
<evidence type="ECO:0000313" key="8">
    <source>
        <dbReference type="Proteomes" id="UP000316199"/>
    </source>
</evidence>
<dbReference type="InterPro" id="IPR051323">
    <property type="entry name" value="AtsK-like"/>
</dbReference>
<dbReference type="InterPro" id="IPR003819">
    <property type="entry name" value="TauD/TfdA-like"/>
</dbReference>
<proteinExistence type="inferred from homology"/>
<dbReference type="SUPFAM" id="SSF51197">
    <property type="entry name" value="Clavaminate synthase-like"/>
    <property type="match status" value="1"/>
</dbReference>
<keyword evidence="3 7" id="KW-0223">Dioxygenase</keyword>
<dbReference type="EMBL" id="SHAG01000053">
    <property type="protein sequence ID" value="RZO74976.1"/>
    <property type="molecule type" value="Genomic_DNA"/>
</dbReference>
<dbReference type="GO" id="GO:0000908">
    <property type="term" value="F:taurine dioxygenase activity"/>
    <property type="evidence" value="ECO:0007669"/>
    <property type="project" value="TreeGrafter"/>
</dbReference>
<dbReference type="Pfam" id="PF02668">
    <property type="entry name" value="TauD"/>
    <property type="match status" value="1"/>
</dbReference>
<dbReference type="PANTHER" id="PTHR30468:SF1">
    <property type="entry name" value="ALPHA-KETOGLUTARATE-DEPENDENT SULFONATE DIOXYGENASE"/>
    <property type="match status" value="1"/>
</dbReference>
<evidence type="ECO:0000256" key="4">
    <source>
        <dbReference type="ARBA" id="ARBA00023002"/>
    </source>
</evidence>
<name>A0A520RXK6_9GAMM</name>
<evidence type="ECO:0000256" key="2">
    <source>
        <dbReference type="ARBA" id="ARBA00022723"/>
    </source>
</evidence>
<dbReference type="GO" id="GO:0046872">
    <property type="term" value="F:metal ion binding"/>
    <property type="evidence" value="ECO:0007669"/>
    <property type="project" value="UniProtKB-KW"/>
</dbReference>
<dbReference type="InterPro" id="IPR042098">
    <property type="entry name" value="TauD-like_sf"/>
</dbReference>
<evidence type="ECO:0000256" key="1">
    <source>
        <dbReference type="ARBA" id="ARBA00005896"/>
    </source>
</evidence>
<comment type="caution">
    <text evidence="7">The sequence shown here is derived from an EMBL/GenBank/DDBJ whole genome shotgun (WGS) entry which is preliminary data.</text>
</comment>
<dbReference type="Proteomes" id="UP000316199">
    <property type="component" value="Unassembled WGS sequence"/>
</dbReference>
<dbReference type="AlphaFoldDB" id="A0A520RXK6"/>
<dbReference type="GO" id="GO:0005737">
    <property type="term" value="C:cytoplasm"/>
    <property type="evidence" value="ECO:0007669"/>
    <property type="project" value="TreeGrafter"/>
</dbReference>